<comment type="caution">
    <text evidence="2">The sequence shown here is derived from an EMBL/GenBank/DDBJ whole genome shotgun (WGS) entry which is preliminary data.</text>
</comment>
<protein>
    <submittedName>
        <fullName evidence="2">Uncharacterized protein</fullName>
    </submittedName>
</protein>
<reference evidence="2" key="1">
    <citation type="submission" date="2023-03" db="EMBL/GenBank/DDBJ databases">
        <title>Massive genome expansion in bonnet fungi (Mycena s.s.) driven by repeated elements and novel gene families across ecological guilds.</title>
        <authorList>
            <consortium name="Lawrence Berkeley National Laboratory"/>
            <person name="Harder C.B."/>
            <person name="Miyauchi S."/>
            <person name="Viragh M."/>
            <person name="Kuo A."/>
            <person name="Thoen E."/>
            <person name="Andreopoulos B."/>
            <person name="Lu D."/>
            <person name="Skrede I."/>
            <person name="Drula E."/>
            <person name="Henrissat B."/>
            <person name="Morin E."/>
            <person name="Kohler A."/>
            <person name="Barry K."/>
            <person name="LaButti K."/>
            <person name="Morin E."/>
            <person name="Salamov A."/>
            <person name="Lipzen A."/>
            <person name="Mereny Z."/>
            <person name="Hegedus B."/>
            <person name="Baldrian P."/>
            <person name="Stursova M."/>
            <person name="Weitz H."/>
            <person name="Taylor A."/>
            <person name="Grigoriev I.V."/>
            <person name="Nagy L.G."/>
            <person name="Martin F."/>
            <person name="Kauserud H."/>
        </authorList>
    </citation>
    <scope>NUCLEOTIDE SEQUENCE</scope>
    <source>
        <strain evidence="2">CBHHK067</strain>
    </source>
</reference>
<evidence type="ECO:0000313" key="3">
    <source>
        <dbReference type="Proteomes" id="UP001221757"/>
    </source>
</evidence>
<accession>A0AAD7G2Z1</accession>
<proteinExistence type="predicted"/>
<evidence type="ECO:0000313" key="2">
    <source>
        <dbReference type="EMBL" id="KAJ7662354.1"/>
    </source>
</evidence>
<feature type="compositionally biased region" description="Polar residues" evidence="1">
    <location>
        <begin position="52"/>
        <end position="65"/>
    </location>
</feature>
<dbReference type="Proteomes" id="UP001221757">
    <property type="component" value="Unassembled WGS sequence"/>
</dbReference>
<dbReference type="AlphaFoldDB" id="A0AAD7G2Z1"/>
<gene>
    <name evidence="2" type="ORF">B0H17DRAFT_1144363</name>
</gene>
<name>A0AAD7G2Z1_MYCRO</name>
<feature type="region of interest" description="Disordered" evidence="1">
    <location>
        <begin position="42"/>
        <end position="65"/>
    </location>
</feature>
<organism evidence="2 3">
    <name type="scientific">Mycena rosella</name>
    <name type="common">Pink bonnet</name>
    <name type="synonym">Agaricus rosellus</name>
    <dbReference type="NCBI Taxonomy" id="1033263"/>
    <lineage>
        <taxon>Eukaryota</taxon>
        <taxon>Fungi</taxon>
        <taxon>Dikarya</taxon>
        <taxon>Basidiomycota</taxon>
        <taxon>Agaricomycotina</taxon>
        <taxon>Agaricomycetes</taxon>
        <taxon>Agaricomycetidae</taxon>
        <taxon>Agaricales</taxon>
        <taxon>Marasmiineae</taxon>
        <taxon>Mycenaceae</taxon>
        <taxon>Mycena</taxon>
    </lineage>
</organism>
<evidence type="ECO:0000256" key="1">
    <source>
        <dbReference type="SAM" id="MobiDB-lite"/>
    </source>
</evidence>
<dbReference type="EMBL" id="JARKIE010000242">
    <property type="protein sequence ID" value="KAJ7662354.1"/>
    <property type="molecule type" value="Genomic_DNA"/>
</dbReference>
<keyword evidence="3" id="KW-1185">Reference proteome</keyword>
<sequence>MINQNQCSDEERNHRIGDFDSSSSYFKYAHQIPELEMGCVRRNDPIGRHHSQQTSINSNRKHSQSPTWTKALAELEPYPQQFMSLPLLRDIVVKNAEPEANTLLPLLTLIRRNHPPLTSMSLIQSALVAPTIISVLEENPRLETLCIYIRRGDVAAVDTLIDCLTYDHHHHVACFAPNLATLEVIGRGAFNE</sequence>